<name>A0A1I5SNB8_9PSEU</name>
<dbReference type="Gene3D" id="1.25.40.10">
    <property type="entry name" value="Tetratricopeptide repeat domain"/>
    <property type="match status" value="1"/>
</dbReference>
<dbReference type="STRING" id="587909.SAMN05421810_103208"/>
<dbReference type="PANTHER" id="PTHR47691:SF3">
    <property type="entry name" value="HTH-TYPE TRANSCRIPTIONAL REGULATOR RV0890C-RELATED"/>
    <property type="match status" value="1"/>
</dbReference>
<evidence type="ECO:0008006" key="3">
    <source>
        <dbReference type="Google" id="ProtNLM"/>
    </source>
</evidence>
<dbReference type="OrthoDB" id="4522742at2"/>
<sequence>MGEHVPDMSNRFDGEAHTVFQARDVHGDVHTHYHVPERPVPPPRMVLPPPAHYTNNEPQLAKLDDILLRAGDGPCVAVIRGAPGSGRSSLATTWVHHHRDRYADGHLVVRLGGGGADRTREALRELLTWHGFAESQIPASLDGRVAVWQSFTAGKAIALIIDDAVLASQVVPLLPGPGPSAVLVVEAGQLRGLRARVSTAEVTIDPLSDDSARLLLGRMAGADRVAAEPDAVTTLVDLCGGSAAALCVVGAMLAEFPDRPIARLATKLARAERALPELSRDEDFSLTVVFDAAHDRLPPLAQRCYQVLGVHPGGGDVALDTVAAALGESPDEVDDALRVLLRAMLVVETTEDRYLVSGLIRQHARAAAGVNAESLRAAIVRHYHRRAVAASRAWMPRRGWFEAIWPNLDIGPGGFGEHTARRWMEAERANLRAAVEAAYRAGEHERVCQLGVALWPLHDQGKFADDMAATAEMGVAAARELGSDVGAAVLGCQLGFAYRQRERFDEAAERFAAAEEAARRSGSLEAEATAVESLGLVRLDQGRRAEAAELLGRNLALAERIGGERRLAMARFHLAKVEPVAEAVALLDLARAGLLASNGNEGYTLTKIALWRGRKLIEDPSRLAEAADALADAAAAADAGAWHLERAQVCTALADLALARGEPEVARTHLRDALDIYRLRGFTAQAAAVEARLAAE</sequence>
<evidence type="ECO:0000313" key="2">
    <source>
        <dbReference type="Proteomes" id="UP000198727"/>
    </source>
</evidence>
<dbReference type="RefSeq" id="WP_092529877.1">
    <property type="nucleotide sequence ID" value="NZ_FOWW01000003.1"/>
</dbReference>
<reference evidence="2" key="1">
    <citation type="submission" date="2016-10" db="EMBL/GenBank/DDBJ databases">
        <authorList>
            <person name="Varghese N."/>
            <person name="Submissions S."/>
        </authorList>
    </citation>
    <scope>NUCLEOTIDE SEQUENCE [LARGE SCALE GENOMIC DNA]</scope>
    <source>
        <strain evidence="2">CGMCC 4.5579</strain>
    </source>
</reference>
<dbReference type="EMBL" id="FOWW01000003">
    <property type="protein sequence ID" value="SFP72284.1"/>
    <property type="molecule type" value="Genomic_DNA"/>
</dbReference>
<evidence type="ECO:0000313" key="1">
    <source>
        <dbReference type="EMBL" id="SFP72284.1"/>
    </source>
</evidence>
<keyword evidence="2" id="KW-1185">Reference proteome</keyword>
<dbReference type="Gene3D" id="3.40.50.300">
    <property type="entry name" value="P-loop containing nucleotide triphosphate hydrolases"/>
    <property type="match status" value="1"/>
</dbReference>
<organism evidence="1 2">
    <name type="scientific">Amycolatopsis arida</name>
    <dbReference type="NCBI Taxonomy" id="587909"/>
    <lineage>
        <taxon>Bacteria</taxon>
        <taxon>Bacillati</taxon>
        <taxon>Actinomycetota</taxon>
        <taxon>Actinomycetes</taxon>
        <taxon>Pseudonocardiales</taxon>
        <taxon>Pseudonocardiaceae</taxon>
        <taxon>Amycolatopsis</taxon>
    </lineage>
</organism>
<accession>A0A1I5SNB8</accession>
<dbReference type="PANTHER" id="PTHR47691">
    <property type="entry name" value="REGULATOR-RELATED"/>
    <property type="match status" value="1"/>
</dbReference>
<dbReference type="InterPro" id="IPR027417">
    <property type="entry name" value="P-loop_NTPase"/>
</dbReference>
<dbReference type="AlphaFoldDB" id="A0A1I5SNB8"/>
<protein>
    <recommendedName>
        <fullName evidence="3">NB-ARC domain-containing protein</fullName>
    </recommendedName>
</protein>
<gene>
    <name evidence="1" type="ORF">SAMN05421810_103208</name>
</gene>
<proteinExistence type="predicted"/>
<dbReference type="SUPFAM" id="SSF52540">
    <property type="entry name" value="P-loop containing nucleoside triphosphate hydrolases"/>
    <property type="match status" value="1"/>
</dbReference>
<dbReference type="InterPro" id="IPR011990">
    <property type="entry name" value="TPR-like_helical_dom_sf"/>
</dbReference>
<dbReference type="SUPFAM" id="SSF48452">
    <property type="entry name" value="TPR-like"/>
    <property type="match status" value="1"/>
</dbReference>
<dbReference type="Proteomes" id="UP000198727">
    <property type="component" value="Unassembled WGS sequence"/>
</dbReference>